<evidence type="ECO:0000313" key="1">
    <source>
        <dbReference type="Proteomes" id="UP000790787"/>
    </source>
</evidence>
<gene>
    <name evidence="2" type="primary">LOC142167168</name>
</gene>
<accession>A0AC58SER2</accession>
<name>A0AC58SER2_TOBAC</name>
<keyword evidence="1" id="KW-1185">Reference proteome</keyword>
<dbReference type="RefSeq" id="XP_075083429.1">
    <property type="nucleotide sequence ID" value="XM_075227328.1"/>
</dbReference>
<reference evidence="2" key="2">
    <citation type="submission" date="2025-08" db="UniProtKB">
        <authorList>
            <consortium name="RefSeq"/>
        </authorList>
    </citation>
    <scope>IDENTIFICATION</scope>
    <source>
        <tissue evidence="2">Leaf</tissue>
    </source>
</reference>
<reference evidence="1" key="1">
    <citation type="journal article" date="2014" name="Nat. Commun.">
        <title>The tobacco genome sequence and its comparison with those of tomato and potato.</title>
        <authorList>
            <person name="Sierro N."/>
            <person name="Battey J.N."/>
            <person name="Ouadi S."/>
            <person name="Bakaher N."/>
            <person name="Bovet L."/>
            <person name="Willig A."/>
            <person name="Goepfert S."/>
            <person name="Peitsch M.C."/>
            <person name="Ivanov N.V."/>
        </authorList>
    </citation>
    <scope>NUCLEOTIDE SEQUENCE [LARGE SCALE GENOMIC DNA]</scope>
</reference>
<dbReference type="Proteomes" id="UP000790787">
    <property type="component" value="Chromosome 12"/>
</dbReference>
<evidence type="ECO:0000313" key="2">
    <source>
        <dbReference type="RefSeq" id="XP_075083429.1"/>
    </source>
</evidence>
<sequence length="180" mass="20426">MQWIQGFSVGTNIGNSVTISHLLYADDTLIFCEADRVQIMYLNLTLQLFEALSGLHINKQKSIIYPVNRVSNIEELAGIIGCSIGSLPTTYLGLPLRTKFKSCDIWNGVVENFEKRLASWQQQYLSMGGRLTLISSVLDSIPTFVKSLFSIPKKVLKRLDKIRRDFFMGRKQQFSQVSLD</sequence>
<proteinExistence type="predicted"/>
<protein>
    <submittedName>
        <fullName evidence="2">Uncharacterized protein LOC142167168</fullName>
    </submittedName>
</protein>
<organism evidence="1 2">
    <name type="scientific">Nicotiana tabacum</name>
    <name type="common">Common tobacco</name>
    <dbReference type="NCBI Taxonomy" id="4097"/>
    <lineage>
        <taxon>Eukaryota</taxon>
        <taxon>Viridiplantae</taxon>
        <taxon>Streptophyta</taxon>
        <taxon>Embryophyta</taxon>
        <taxon>Tracheophyta</taxon>
        <taxon>Spermatophyta</taxon>
        <taxon>Magnoliopsida</taxon>
        <taxon>eudicotyledons</taxon>
        <taxon>Gunneridae</taxon>
        <taxon>Pentapetalae</taxon>
        <taxon>asterids</taxon>
        <taxon>lamiids</taxon>
        <taxon>Solanales</taxon>
        <taxon>Solanaceae</taxon>
        <taxon>Nicotianoideae</taxon>
        <taxon>Nicotianeae</taxon>
        <taxon>Nicotiana</taxon>
    </lineage>
</organism>